<dbReference type="Pfam" id="PF08376">
    <property type="entry name" value="NIT"/>
    <property type="match status" value="1"/>
</dbReference>
<evidence type="ECO:0000256" key="2">
    <source>
        <dbReference type="ARBA" id="ARBA00012438"/>
    </source>
</evidence>
<dbReference type="Proteomes" id="UP001595891">
    <property type="component" value="Unassembled WGS sequence"/>
</dbReference>
<evidence type="ECO:0000256" key="5">
    <source>
        <dbReference type="ARBA" id="ARBA00022777"/>
    </source>
</evidence>
<evidence type="ECO:0000313" key="9">
    <source>
        <dbReference type="Proteomes" id="UP001595891"/>
    </source>
</evidence>
<dbReference type="InterPro" id="IPR036890">
    <property type="entry name" value="HATPase_C_sf"/>
</dbReference>
<dbReference type="Gene3D" id="3.30.565.10">
    <property type="entry name" value="Histidine kinase-like ATPase, C-terminal domain"/>
    <property type="match status" value="1"/>
</dbReference>
<evidence type="ECO:0000313" key="8">
    <source>
        <dbReference type="EMBL" id="MFC4591471.1"/>
    </source>
</evidence>
<gene>
    <name evidence="8" type="ORF">ACFO8L_35625</name>
</gene>
<dbReference type="PANTHER" id="PTHR45436:SF5">
    <property type="entry name" value="SENSOR HISTIDINE KINASE TRCS"/>
    <property type="match status" value="1"/>
</dbReference>
<comment type="caution">
    <text evidence="8">The sequence shown here is derived from an EMBL/GenBank/DDBJ whole genome shotgun (WGS) entry which is preliminary data.</text>
</comment>
<evidence type="ECO:0000256" key="4">
    <source>
        <dbReference type="ARBA" id="ARBA00022679"/>
    </source>
</evidence>
<sequence>MASSRSVRFKISALLVIPLLSLAALWLFGASVTTRESVNLLAVASLYADIGKPGEDLAVALQGEHLSSAEYLGSRSPQAQNALARQRQAADRFKEGMRRVAGSERTRSELSTPEMRAAFDGVMTALGHLDATRAAVDRGAIDPVTLTRDFSLVPDAMQKLVITMSATNDVRLYQQSRALTSMGYSKDHFSRERALVAGALAARRPLTPAEMRLLSELAATRRFLFTQGLPELDPSVGDPFERLASSLPYVRFTALEDRVLAGPGSGVTHAMWRSVADQVEDSFQAAVTTGGDALAASAAPAAMATFVRAGLAGAVGLLAVIASLIVSFRVGRGLTRELGELRSAATDLATVRLPRVIERLRRGEEVDLDTEAPPLALRATTTEIRDVSAAFGSVQRTAVAVAVEQAGLRDAVGKAFRNLARRSQSLLQRQLKLLDGMQRRVDEPETLRDLFRVDHLTTRMRRHAEGLVILSGESPGRTFRRPVPVMDALRAAVGEVEDYTRVRVHPMPDATIAGSAVADVVHLCAELVENATAFSPPNTEISVRGELVAKGFAVEIEDRGLGMSDAERDALNEKLSRPPEFDPAETERLGLFVIGRLAARHGIRVELCVSPYGGTTAIVLIPDTLVTPGAAEDEPPSQPARVARPRRHPDPDAPPAASGPASRPLRPAAGSAPARRQAGGATAPGDGLLPRRVRQANMAPQLRQSPGDTVPAPEVPDAAGAPDQAAGERSPEQSRALLDSLQSGWRRGRADSERDGEEV</sequence>
<feature type="compositionally biased region" description="Low complexity" evidence="6">
    <location>
        <begin position="716"/>
        <end position="727"/>
    </location>
</feature>
<evidence type="ECO:0000259" key="7">
    <source>
        <dbReference type="SMART" id="SM00387"/>
    </source>
</evidence>
<evidence type="ECO:0000256" key="6">
    <source>
        <dbReference type="SAM" id="MobiDB-lite"/>
    </source>
</evidence>
<accession>A0ABV9EP86</accession>
<proteinExistence type="predicted"/>
<organism evidence="8 9">
    <name type="scientific">Sphaerisporangium corydalis</name>
    <dbReference type="NCBI Taxonomy" id="1441875"/>
    <lineage>
        <taxon>Bacteria</taxon>
        <taxon>Bacillati</taxon>
        <taxon>Actinomycetota</taxon>
        <taxon>Actinomycetes</taxon>
        <taxon>Streptosporangiales</taxon>
        <taxon>Streptosporangiaceae</taxon>
        <taxon>Sphaerisporangium</taxon>
    </lineage>
</organism>
<dbReference type="RefSeq" id="WP_380708441.1">
    <property type="nucleotide sequence ID" value="NZ_JBHSFN010000033.1"/>
</dbReference>
<feature type="region of interest" description="Disordered" evidence="6">
    <location>
        <begin position="628"/>
        <end position="759"/>
    </location>
</feature>
<dbReference type="PANTHER" id="PTHR45436">
    <property type="entry name" value="SENSOR HISTIDINE KINASE YKOH"/>
    <property type="match status" value="1"/>
</dbReference>
<dbReference type="InterPro" id="IPR013587">
    <property type="entry name" value="Nitrate/nitrite_sensing"/>
</dbReference>
<keyword evidence="4" id="KW-0808">Transferase</keyword>
<protein>
    <recommendedName>
        <fullName evidence="2">histidine kinase</fullName>
        <ecNumber evidence="2">2.7.13.3</ecNumber>
    </recommendedName>
</protein>
<dbReference type="EMBL" id="JBHSFN010000033">
    <property type="protein sequence ID" value="MFC4591471.1"/>
    <property type="molecule type" value="Genomic_DNA"/>
</dbReference>
<name>A0ABV9EP86_9ACTN</name>
<dbReference type="EC" id="2.7.13.3" evidence="2"/>
<evidence type="ECO:0000256" key="3">
    <source>
        <dbReference type="ARBA" id="ARBA00022553"/>
    </source>
</evidence>
<keyword evidence="5" id="KW-0418">Kinase</keyword>
<evidence type="ECO:0000256" key="1">
    <source>
        <dbReference type="ARBA" id="ARBA00000085"/>
    </source>
</evidence>
<dbReference type="Pfam" id="PF02518">
    <property type="entry name" value="HATPase_c"/>
    <property type="match status" value="1"/>
</dbReference>
<dbReference type="SMART" id="SM00387">
    <property type="entry name" value="HATPase_c"/>
    <property type="match status" value="1"/>
</dbReference>
<dbReference type="InterPro" id="IPR050428">
    <property type="entry name" value="TCS_sensor_his_kinase"/>
</dbReference>
<keyword evidence="3" id="KW-0597">Phosphoprotein</keyword>
<feature type="domain" description="Histidine kinase/HSP90-like ATPase" evidence="7">
    <location>
        <begin position="515"/>
        <end position="625"/>
    </location>
</feature>
<comment type="catalytic activity">
    <reaction evidence="1">
        <text>ATP + protein L-histidine = ADP + protein N-phospho-L-histidine.</text>
        <dbReference type="EC" id="2.7.13.3"/>
    </reaction>
</comment>
<keyword evidence="9" id="KW-1185">Reference proteome</keyword>
<reference evidence="9" key="1">
    <citation type="journal article" date="2019" name="Int. J. Syst. Evol. Microbiol.">
        <title>The Global Catalogue of Microorganisms (GCM) 10K type strain sequencing project: providing services to taxonomists for standard genome sequencing and annotation.</title>
        <authorList>
            <consortium name="The Broad Institute Genomics Platform"/>
            <consortium name="The Broad Institute Genome Sequencing Center for Infectious Disease"/>
            <person name="Wu L."/>
            <person name="Ma J."/>
        </authorList>
    </citation>
    <scope>NUCLEOTIDE SEQUENCE [LARGE SCALE GENOMIC DNA]</scope>
    <source>
        <strain evidence="9">CCUG 49560</strain>
    </source>
</reference>
<dbReference type="InterPro" id="IPR003594">
    <property type="entry name" value="HATPase_dom"/>
</dbReference>
<feature type="compositionally biased region" description="Low complexity" evidence="6">
    <location>
        <begin position="655"/>
        <end position="681"/>
    </location>
</feature>
<dbReference type="SUPFAM" id="SSF55874">
    <property type="entry name" value="ATPase domain of HSP90 chaperone/DNA topoisomerase II/histidine kinase"/>
    <property type="match status" value="1"/>
</dbReference>